<evidence type="ECO:0000313" key="4">
    <source>
        <dbReference type="EMBL" id="KPM82798.1"/>
    </source>
</evidence>
<evidence type="ECO:0000313" key="5">
    <source>
        <dbReference type="Proteomes" id="UP000050378"/>
    </source>
</evidence>
<organism evidence="4 5">
    <name type="scientific">Pseudoalteromonas lipolytica</name>
    <dbReference type="NCBI Taxonomy" id="570156"/>
    <lineage>
        <taxon>Bacteria</taxon>
        <taxon>Pseudomonadati</taxon>
        <taxon>Pseudomonadota</taxon>
        <taxon>Gammaproteobacteria</taxon>
        <taxon>Alteromonadales</taxon>
        <taxon>Pseudoalteromonadaceae</taxon>
        <taxon>Pseudoalteromonas</taxon>
    </lineage>
</organism>
<dbReference type="GO" id="GO:0042956">
    <property type="term" value="P:maltodextrin transmembrane transport"/>
    <property type="evidence" value="ECO:0007669"/>
    <property type="project" value="TreeGrafter"/>
</dbReference>
<dbReference type="PATRIC" id="fig|570156.3.peg.3966"/>
<dbReference type="Pfam" id="PF13416">
    <property type="entry name" value="SBP_bac_8"/>
    <property type="match status" value="1"/>
</dbReference>
<gene>
    <name evidence="4" type="ORF">AOG27_14340</name>
</gene>
<evidence type="ECO:0000256" key="3">
    <source>
        <dbReference type="ARBA" id="ARBA00022729"/>
    </source>
</evidence>
<proteinExistence type="inferred from homology"/>
<dbReference type="GO" id="GO:1901982">
    <property type="term" value="F:maltose binding"/>
    <property type="evidence" value="ECO:0007669"/>
    <property type="project" value="TreeGrafter"/>
</dbReference>
<dbReference type="InterPro" id="IPR006059">
    <property type="entry name" value="SBP"/>
</dbReference>
<reference evidence="4 5" key="1">
    <citation type="submission" date="2015-09" db="EMBL/GenBank/DDBJ databases">
        <title>Draft Genome Sequence of Pseudoalteromonas lipolytica UCD-48B.</title>
        <authorList>
            <person name="Krusor M."/>
            <person name="Coil D.A."/>
            <person name="Lang J.M."/>
            <person name="Eisen J.A."/>
            <person name="Alexiev A."/>
        </authorList>
    </citation>
    <scope>NUCLEOTIDE SEQUENCE [LARGE SCALE GENOMIC DNA]</scope>
    <source>
        <strain evidence="4 5">UCD-48B</strain>
    </source>
</reference>
<evidence type="ECO:0000256" key="1">
    <source>
        <dbReference type="ARBA" id="ARBA00008520"/>
    </source>
</evidence>
<dbReference type="PANTHER" id="PTHR30061">
    <property type="entry name" value="MALTOSE-BINDING PERIPLASMIC PROTEIN"/>
    <property type="match status" value="1"/>
</dbReference>
<dbReference type="GO" id="GO:0055052">
    <property type="term" value="C:ATP-binding cassette (ABC) transporter complex, substrate-binding subunit-containing"/>
    <property type="evidence" value="ECO:0007669"/>
    <property type="project" value="TreeGrafter"/>
</dbReference>
<dbReference type="SUPFAM" id="SSF53850">
    <property type="entry name" value="Periplasmic binding protein-like II"/>
    <property type="match status" value="1"/>
</dbReference>
<dbReference type="GO" id="GO:0015768">
    <property type="term" value="P:maltose transport"/>
    <property type="evidence" value="ECO:0007669"/>
    <property type="project" value="TreeGrafter"/>
</dbReference>
<dbReference type="Gene3D" id="3.40.190.10">
    <property type="entry name" value="Periplasmic binding protein-like II"/>
    <property type="match status" value="2"/>
</dbReference>
<name>A0A0P7E696_9GAMM</name>
<sequence length="387" mass="43612">MWRVFWVALLLVTFDCYAATINLAHTMKHEHFNELLSALAEQSGLTVNSVLVDQKALKVRLVQNTSTSTSTDVVIVPADHLGLDKYANYSVIPDSLIADTTDKRTLETAKLNNTLLGIPIIQGNHLLLFYNKQFVKEPIENWQDIYRIQSSLPEKVKLVTWSFMEMYWFIPFLSAFNGDLIVDNHVQLNTPAMQSALKFVWDLNKQNLVDRQCDYTCSNNAFKAQQAAFTIDGAWALKTYEQALGDNLAVQQLPKLNGEYMQPYYSTFVLAFPNDGLNGVNKDNLIKFAKLVQAEKFQTMIWQKLQDIPVNTEVLNSLKSQQGTQLATLIEAMQFTKAMPSTASMIIVWEVLNKGFIRYGSGALTAEQAGLFMQGLAERSIANEGDE</sequence>
<keyword evidence="2" id="KW-0813">Transport</keyword>
<accession>A0A0P7E696</accession>
<keyword evidence="3" id="KW-0732">Signal</keyword>
<comment type="similarity">
    <text evidence="1">Belongs to the bacterial solute-binding protein 1 family.</text>
</comment>
<dbReference type="AlphaFoldDB" id="A0A0P7E696"/>
<dbReference type="PANTHER" id="PTHR30061:SF50">
    <property type="entry name" value="MALTOSE_MALTODEXTRIN-BINDING PERIPLASMIC PROTEIN"/>
    <property type="match status" value="1"/>
</dbReference>
<protein>
    <submittedName>
        <fullName evidence="4">Uncharacterized protein</fullName>
    </submittedName>
</protein>
<evidence type="ECO:0000256" key="2">
    <source>
        <dbReference type="ARBA" id="ARBA00022448"/>
    </source>
</evidence>
<dbReference type="Proteomes" id="UP000050378">
    <property type="component" value="Unassembled WGS sequence"/>
</dbReference>
<dbReference type="EMBL" id="LJTC01000009">
    <property type="protein sequence ID" value="KPM82798.1"/>
    <property type="molecule type" value="Genomic_DNA"/>
</dbReference>
<comment type="caution">
    <text evidence="4">The sequence shown here is derived from an EMBL/GenBank/DDBJ whole genome shotgun (WGS) entry which is preliminary data.</text>
</comment>
<dbReference type="STRING" id="570156.AOG27_14340"/>